<dbReference type="OrthoDB" id="323248at2759"/>
<feature type="compositionally biased region" description="Polar residues" evidence="1">
    <location>
        <begin position="583"/>
        <end position="600"/>
    </location>
</feature>
<dbReference type="AlphaFoldDB" id="A0A078A5X3"/>
<feature type="domain" description="PH" evidence="2">
    <location>
        <begin position="275"/>
        <end position="556"/>
    </location>
</feature>
<name>A0A078A5X3_STYLE</name>
<dbReference type="SMART" id="SM00233">
    <property type="entry name" value="PH"/>
    <property type="match status" value="1"/>
</dbReference>
<organism evidence="3 4">
    <name type="scientific">Stylonychia lemnae</name>
    <name type="common">Ciliate</name>
    <dbReference type="NCBI Taxonomy" id="5949"/>
    <lineage>
        <taxon>Eukaryota</taxon>
        <taxon>Sar</taxon>
        <taxon>Alveolata</taxon>
        <taxon>Ciliophora</taxon>
        <taxon>Intramacronucleata</taxon>
        <taxon>Spirotrichea</taxon>
        <taxon>Stichotrichia</taxon>
        <taxon>Sporadotrichida</taxon>
        <taxon>Oxytrichidae</taxon>
        <taxon>Stylonychinae</taxon>
        <taxon>Stylonychia</taxon>
    </lineage>
</organism>
<dbReference type="SUPFAM" id="SSF50729">
    <property type="entry name" value="PH domain-like"/>
    <property type="match status" value="2"/>
</dbReference>
<sequence length="623" mass="72577">MGNACESYCSYEEQSQLNFYQKGEFMTEKSKVQYTTKKSNKSMAQMKSMKSPEEKSTYFLRGMGPSHNSSPVRQSVKAVSRVESPERQELKIEEPPIVVSPPKQKRIRKIRGDKFPFEYLPTQESEFKFADDYIYSQKLQVTNNLHARNANFSPRRERTIKDEEKLAFYLNNIAISERCLRPPSLANEIIMTHNEIRREPEKRLKTRDAGIQSVEKGYKSDVSTTTDITPMKREIPEPPPVIQEIVKKPKKKPVKKAPVQEEYNVHEVIIDPDEEILLEGEMLKFKPGIEKNFITRWIQLSTRSFRYYKNHYHSICYLTRPISAIPLYAIEAVQTFAIANQDYKRREKESYSFLFEIVLKQDYEDIFFFREFEVTGLGNSQTNSPIRTSGSPGRRSVREGSDPRNSLGRRSRSPNRYTIQNHGSNGQMVVTSQHEINGQMVPTRMVYISPNRQSESPSTSVMKGGDNSKVTRIIQGHLMPVRDQNKGLQKEHYLEDQKIIDKEFGEPQVNVHGDKQIYTWSNRQKEWYNSERRFIFSCKSDAERKKWMAAIRMAVVENNERLRREFEENQKLSNDNQSQVKYMIQSQKVSTASKFDSPSKSPVKGRNVNSQVKTDKRGRMVDK</sequence>
<feature type="compositionally biased region" description="Basic and acidic residues" evidence="1">
    <location>
        <begin position="613"/>
        <end position="623"/>
    </location>
</feature>
<evidence type="ECO:0000256" key="1">
    <source>
        <dbReference type="SAM" id="MobiDB-lite"/>
    </source>
</evidence>
<feature type="region of interest" description="Disordered" evidence="1">
    <location>
        <begin position="583"/>
        <end position="623"/>
    </location>
</feature>
<reference evidence="3 4" key="1">
    <citation type="submission" date="2014-06" db="EMBL/GenBank/DDBJ databases">
        <authorList>
            <person name="Swart Estienne"/>
        </authorList>
    </citation>
    <scope>NUCLEOTIDE SEQUENCE [LARGE SCALE GENOMIC DNA]</scope>
    <source>
        <strain evidence="3 4">130c</strain>
    </source>
</reference>
<dbReference type="PROSITE" id="PS50003">
    <property type="entry name" value="PH_DOMAIN"/>
    <property type="match status" value="1"/>
</dbReference>
<dbReference type="Gene3D" id="2.30.29.30">
    <property type="entry name" value="Pleckstrin-homology domain (PH domain)/Phosphotyrosine-binding domain (PTB)"/>
    <property type="match status" value="2"/>
</dbReference>
<dbReference type="InterPro" id="IPR001849">
    <property type="entry name" value="PH_domain"/>
</dbReference>
<evidence type="ECO:0000313" key="3">
    <source>
        <dbReference type="EMBL" id="CDW77594.1"/>
    </source>
</evidence>
<evidence type="ECO:0000313" key="4">
    <source>
        <dbReference type="Proteomes" id="UP000039865"/>
    </source>
</evidence>
<feature type="region of interest" description="Disordered" evidence="1">
    <location>
        <begin position="378"/>
        <end position="427"/>
    </location>
</feature>
<protein>
    <recommendedName>
        <fullName evidence="2">PH domain-containing protein</fullName>
    </recommendedName>
</protein>
<feature type="compositionally biased region" description="Polar residues" evidence="1">
    <location>
        <begin position="378"/>
        <end position="391"/>
    </location>
</feature>
<gene>
    <name evidence="3" type="primary">Contig9032.g9663</name>
    <name evidence="3" type="ORF">STYLEM_6557</name>
</gene>
<feature type="compositionally biased region" description="Polar residues" evidence="1">
    <location>
        <begin position="414"/>
        <end position="427"/>
    </location>
</feature>
<accession>A0A078A5X3</accession>
<keyword evidence="4" id="KW-1185">Reference proteome</keyword>
<dbReference type="EMBL" id="CCKQ01006293">
    <property type="protein sequence ID" value="CDW77594.1"/>
    <property type="molecule type" value="Genomic_DNA"/>
</dbReference>
<dbReference type="InterPro" id="IPR011993">
    <property type="entry name" value="PH-like_dom_sf"/>
</dbReference>
<proteinExistence type="predicted"/>
<evidence type="ECO:0000259" key="2">
    <source>
        <dbReference type="PROSITE" id="PS50003"/>
    </source>
</evidence>
<dbReference type="InParanoid" id="A0A078A5X3"/>
<dbReference type="Proteomes" id="UP000039865">
    <property type="component" value="Unassembled WGS sequence"/>
</dbReference>